<dbReference type="Pfam" id="PF00307">
    <property type="entry name" value="CH"/>
    <property type="match status" value="1"/>
</dbReference>
<dbReference type="InterPro" id="IPR001715">
    <property type="entry name" value="CH_dom"/>
</dbReference>
<feature type="region of interest" description="Disordered" evidence="5">
    <location>
        <begin position="515"/>
        <end position="616"/>
    </location>
</feature>
<dbReference type="InterPro" id="IPR036872">
    <property type="entry name" value="CH_dom_sf"/>
</dbReference>
<dbReference type="PROSITE" id="PS50021">
    <property type="entry name" value="CH"/>
    <property type="match status" value="1"/>
</dbReference>
<name>A0A7R8HCU4_LEPSM</name>
<dbReference type="PANTHER" id="PTHR10878">
    <property type="entry name" value="SEGMENT POLARITY PROTEIN DISHEVELLED"/>
    <property type="match status" value="1"/>
</dbReference>
<keyword evidence="7" id="KW-1185">Reference proteome</keyword>
<feature type="region of interest" description="Disordered" evidence="5">
    <location>
        <begin position="1"/>
        <end position="50"/>
    </location>
</feature>
<dbReference type="OrthoDB" id="10007451at2759"/>
<gene>
    <name evidence="6" type="ORF">LSAA_13522</name>
</gene>
<dbReference type="Gene3D" id="1.10.418.10">
    <property type="entry name" value="Calponin-like domain"/>
    <property type="match status" value="1"/>
</dbReference>
<dbReference type="CDD" id="cd21213">
    <property type="entry name" value="CH_DIXDC1"/>
    <property type="match status" value="1"/>
</dbReference>
<keyword evidence="4" id="KW-0879">Wnt signaling pathway</keyword>
<dbReference type="GO" id="GO:0060070">
    <property type="term" value="P:canonical Wnt signaling pathway"/>
    <property type="evidence" value="ECO:0007669"/>
    <property type="project" value="TreeGrafter"/>
</dbReference>
<feature type="compositionally biased region" description="Basic and acidic residues" evidence="5">
    <location>
        <begin position="807"/>
        <end position="817"/>
    </location>
</feature>
<feature type="region of interest" description="Disordered" evidence="5">
    <location>
        <begin position="110"/>
        <end position="150"/>
    </location>
</feature>
<evidence type="ECO:0000313" key="7">
    <source>
        <dbReference type="Proteomes" id="UP000675881"/>
    </source>
</evidence>
<protein>
    <submittedName>
        <fullName evidence="6">Dixin</fullName>
    </submittedName>
</protein>
<evidence type="ECO:0000313" key="6">
    <source>
        <dbReference type="EMBL" id="CAF3013480.1"/>
    </source>
</evidence>
<keyword evidence="3" id="KW-0963">Cytoplasm</keyword>
<dbReference type="GO" id="GO:0005829">
    <property type="term" value="C:cytosol"/>
    <property type="evidence" value="ECO:0007669"/>
    <property type="project" value="TreeGrafter"/>
</dbReference>
<dbReference type="Proteomes" id="UP000675881">
    <property type="component" value="Chromosome 8"/>
</dbReference>
<feature type="region of interest" description="Disordered" evidence="5">
    <location>
        <begin position="635"/>
        <end position="688"/>
    </location>
</feature>
<dbReference type="FunFam" id="2.40.240.130:FF:000001">
    <property type="entry name" value="Segment polarity protein dishevelled homolog DVL-1"/>
    <property type="match status" value="1"/>
</dbReference>
<dbReference type="InterPro" id="IPR029071">
    <property type="entry name" value="Ubiquitin-like_domsf"/>
</dbReference>
<evidence type="ECO:0000256" key="1">
    <source>
        <dbReference type="ARBA" id="ARBA00004496"/>
    </source>
</evidence>
<feature type="region of interest" description="Disordered" evidence="5">
    <location>
        <begin position="754"/>
        <end position="847"/>
    </location>
</feature>
<dbReference type="PANTHER" id="PTHR10878:SF22">
    <property type="entry name" value="DIXIN"/>
    <property type="match status" value="1"/>
</dbReference>
<dbReference type="InterPro" id="IPR038207">
    <property type="entry name" value="DIX_dom_sf"/>
</dbReference>
<evidence type="ECO:0000256" key="4">
    <source>
        <dbReference type="ARBA" id="ARBA00022687"/>
    </source>
</evidence>
<sequence>MFKWKVSGLGGGSKKNKSTSVGTILNNSSTSTNPSTVVSNPQQTRQPSPSSISAISIIVTKMAEMLLFHLQERREINPLLLSSNKGLLEVFFGVGGGQSHVNVMSAHSQVNNNTSSTNNNNNNLARSSTNLQQTSSSSSHNVPGLQDPIFNSRIGSRLANSNAPISQQQQPQINSRRSNNVPPSRLNLSTEHIYSSSNNHQDRLNSSFLIIIPPHPHKTLHSAADLESVLPSDSLYSAADDGKRRTNGSGGGGMAHWSSHGYLPKTESEVQKNSNFKKGQQQQPQPLSLPPHVNNQFHGKVEDGGERKYFSVRGFSDMRSKHSGEEERIDSSKYYSVDARYHADKALPQDVRAKLKENIRPQQQTLQYPPYPAPPPPPPKPNNIEKSGNLQSSKGLGGSVSWLEWTQQLQAYVAWVNSQLRKRPDLKPVQDLRCDLQSGEVLAQLIDIISGEKIAGIQYNPESLQGMRENLDRILQFMHSKRIRMHQITSKEILEGNLKAVMRLILALAAHYKPQSVRHHEQNGGVGNHRKEEEQKHVAKSTVQNYKGSMQNSSVPLSTGTDSPLNHTQESVSDGLSNNNNQPGSGIKRTPSLNESHYSHSSKDRLGPDPEPSQIYENLSSSTETEKLIVEEAMASATTQTEAESPLRPNMKREGSFVRTGSGRKLPKIPSNEVSPSKKQPLGDPLKSKPKALEFWESIEETMDRSDFRYNTIHRMSMGRRILPKPPSVRCHSLDRSMSGADIRHYEEDKLYSLDSNGYSDKKSEDFVSPPTPRKKIPADGCSLQSGGSSGDGIVQEESTSSASSRGEVEGSSDHHASPPTSVIGNGEPSQPWSSSYRQSNKWSAPSPVSQEYLKELSSDKYNPKYPCRVGDGRQSECSSLDGSSSGHQIPYDVLLQDLTQAKRQLMELHSLDNGSYDGGFSKHSSSRLNESSDIKQLKQNLVRTTLVKQNLEFEKSDLIQKKTIQKLQLQQNNGFSAKMMLSDHQLKTFYDEELNFAKDAIANLRTSFNEADPNQHILDTLEQCISVIIEKIQNLDSGNGGAIVSDKAPPLLPSSNRVNQSNRLNSILKPAIDGNNITHPPSTKILYFTNKSVTPFMSTVSKRIGEIVLRDFKNIFDRPGFYRYHFKTMDQEFGMVKEEISDDETILPGTEGKIVVWVEED</sequence>
<evidence type="ECO:0000256" key="3">
    <source>
        <dbReference type="ARBA" id="ARBA00022490"/>
    </source>
</evidence>
<dbReference type="SUPFAM" id="SSF47576">
    <property type="entry name" value="Calponin-homology domain, CH-domain"/>
    <property type="match status" value="1"/>
</dbReference>
<dbReference type="Gene3D" id="2.40.240.130">
    <property type="match status" value="1"/>
</dbReference>
<dbReference type="AlphaFoldDB" id="A0A7R8HCU4"/>
<feature type="compositionally biased region" description="Low complexity" evidence="5">
    <location>
        <begin position="162"/>
        <end position="180"/>
    </location>
</feature>
<feature type="compositionally biased region" description="Polar residues" evidence="5">
    <location>
        <begin position="819"/>
        <end position="847"/>
    </location>
</feature>
<feature type="compositionally biased region" description="Polar residues" evidence="5">
    <location>
        <begin position="541"/>
        <end position="584"/>
    </location>
</feature>
<dbReference type="SMART" id="SM00021">
    <property type="entry name" value="DAX"/>
    <property type="match status" value="1"/>
</dbReference>
<keyword evidence="2" id="KW-0217">Developmental protein</keyword>
<accession>A0A7R8HCU4</accession>
<feature type="compositionally biased region" description="Basic and acidic residues" evidence="5">
    <location>
        <begin position="597"/>
        <end position="608"/>
    </location>
</feature>
<feature type="region of interest" description="Disordered" evidence="5">
    <location>
        <begin position="363"/>
        <end position="391"/>
    </location>
</feature>
<evidence type="ECO:0000256" key="2">
    <source>
        <dbReference type="ARBA" id="ARBA00022473"/>
    </source>
</evidence>
<feature type="compositionally biased region" description="Pro residues" evidence="5">
    <location>
        <begin position="369"/>
        <end position="381"/>
    </location>
</feature>
<feature type="region of interest" description="Disordered" evidence="5">
    <location>
        <begin position="162"/>
        <end position="187"/>
    </location>
</feature>
<dbReference type="Pfam" id="PF00778">
    <property type="entry name" value="DIX"/>
    <property type="match status" value="1"/>
</dbReference>
<proteinExistence type="predicted"/>
<reference evidence="6" key="1">
    <citation type="submission" date="2021-02" db="EMBL/GenBank/DDBJ databases">
        <authorList>
            <person name="Bekaert M."/>
        </authorList>
    </citation>
    <scope>NUCLEOTIDE SEQUENCE</scope>
    <source>
        <strain evidence="6">IoA-00</strain>
    </source>
</reference>
<evidence type="ECO:0000256" key="5">
    <source>
        <dbReference type="SAM" id="MobiDB-lite"/>
    </source>
</evidence>
<dbReference type="InterPro" id="IPR015506">
    <property type="entry name" value="Dsh/Dvl-rel"/>
</dbReference>
<dbReference type="PROSITE" id="PS50841">
    <property type="entry name" value="DIX"/>
    <property type="match status" value="1"/>
</dbReference>
<dbReference type="EMBL" id="HG994587">
    <property type="protein sequence ID" value="CAF3013480.1"/>
    <property type="molecule type" value="Genomic_DNA"/>
</dbReference>
<dbReference type="SUPFAM" id="SSF54236">
    <property type="entry name" value="Ubiquitin-like"/>
    <property type="match status" value="1"/>
</dbReference>
<comment type="subcellular location">
    <subcellularLocation>
        <location evidence="1">Cytoplasm</location>
    </subcellularLocation>
</comment>
<organism evidence="6 7">
    <name type="scientific">Lepeophtheirus salmonis</name>
    <name type="common">Salmon louse</name>
    <name type="synonym">Caligus salmonis</name>
    <dbReference type="NCBI Taxonomy" id="72036"/>
    <lineage>
        <taxon>Eukaryota</taxon>
        <taxon>Metazoa</taxon>
        <taxon>Ecdysozoa</taxon>
        <taxon>Arthropoda</taxon>
        <taxon>Crustacea</taxon>
        <taxon>Multicrustacea</taxon>
        <taxon>Hexanauplia</taxon>
        <taxon>Copepoda</taxon>
        <taxon>Siphonostomatoida</taxon>
        <taxon>Caligidae</taxon>
        <taxon>Lepeophtheirus</taxon>
    </lineage>
</organism>
<dbReference type="InterPro" id="IPR001158">
    <property type="entry name" value="DIX"/>
</dbReference>
<dbReference type="SMART" id="SM00033">
    <property type="entry name" value="CH"/>
    <property type="match status" value="1"/>
</dbReference>
<feature type="compositionally biased region" description="Low complexity" evidence="5">
    <location>
        <begin position="111"/>
        <end position="139"/>
    </location>
</feature>
<feature type="region of interest" description="Disordered" evidence="5">
    <location>
        <begin position="240"/>
        <end position="305"/>
    </location>
</feature>
<feature type="compositionally biased region" description="Low complexity" evidence="5">
    <location>
        <begin position="18"/>
        <end position="50"/>
    </location>
</feature>
<feature type="region of interest" description="Disordered" evidence="5">
    <location>
        <begin position="861"/>
        <end position="884"/>
    </location>
</feature>